<dbReference type="AlphaFoldDB" id="A0A4U8Q3P3"/>
<name>A0A4U8Q3P3_9FIRM</name>
<proteinExistence type="predicted"/>
<evidence type="ECO:0000313" key="1">
    <source>
        <dbReference type="EMBL" id="TLC99399.1"/>
    </source>
</evidence>
<comment type="caution">
    <text evidence="1">The sequence shown here is derived from an EMBL/GenBank/DDBJ whole genome shotgun (WGS) entry which is preliminary data.</text>
</comment>
<accession>A0A4U8Q3P3</accession>
<dbReference type="STRING" id="180332.GCA_000797495_05645"/>
<keyword evidence="2" id="KW-1185">Reference proteome</keyword>
<dbReference type="Proteomes" id="UP000306509">
    <property type="component" value="Unassembled WGS sequence"/>
</dbReference>
<gene>
    <name evidence="1" type="ORF">DSM106044_03602</name>
</gene>
<protein>
    <submittedName>
        <fullName evidence="1">Uncharacterized protein</fullName>
    </submittedName>
</protein>
<reference evidence="1 2" key="1">
    <citation type="journal article" date="2019" name="Anaerobe">
        <title>Detection of Robinsoniella peoriensis in multiple bone samples of a trauma patient.</title>
        <authorList>
            <person name="Schrottner P."/>
            <person name="Hartwich K."/>
            <person name="Bunk B."/>
            <person name="Schober I."/>
            <person name="Helbig S."/>
            <person name="Rudolph W.W."/>
            <person name="Gunzer F."/>
        </authorList>
    </citation>
    <scope>NUCLEOTIDE SEQUENCE [LARGE SCALE GENOMIC DNA]</scope>
    <source>
        <strain evidence="1 2">DSM 106044</strain>
    </source>
</reference>
<evidence type="ECO:0000313" key="2">
    <source>
        <dbReference type="Proteomes" id="UP000306509"/>
    </source>
</evidence>
<organism evidence="1 2">
    <name type="scientific">Robinsoniella peoriensis</name>
    <dbReference type="NCBI Taxonomy" id="180332"/>
    <lineage>
        <taxon>Bacteria</taxon>
        <taxon>Bacillati</taxon>
        <taxon>Bacillota</taxon>
        <taxon>Clostridia</taxon>
        <taxon>Lachnospirales</taxon>
        <taxon>Lachnospiraceae</taxon>
        <taxon>Robinsoniella</taxon>
    </lineage>
</organism>
<dbReference type="EMBL" id="QGQD01000069">
    <property type="protein sequence ID" value="TLC99399.1"/>
    <property type="molecule type" value="Genomic_DNA"/>
</dbReference>
<sequence>MLFDYKNIREIVKYYIYMGSNRPKVLGKGVLISNGEVGNHKM</sequence>